<organism evidence="2 3">
    <name type="scientific">Tetragenococcus halophilus</name>
    <name type="common">Pediococcus halophilus</name>
    <dbReference type="NCBI Taxonomy" id="51669"/>
    <lineage>
        <taxon>Bacteria</taxon>
        <taxon>Bacillati</taxon>
        <taxon>Bacillota</taxon>
        <taxon>Bacilli</taxon>
        <taxon>Lactobacillales</taxon>
        <taxon>Enterococcaceae</taxon>
        <taxon>Tetragenococcus</taxon>
    </lineage>
</organism>
<evidence type="ECO:0000259" key="1">
    <source>
        <dbReference type="PROSITE" id="PS51094"/>
    </source>
</evidence>
<keyword evidence="2" id="KW-0813">Transport</keyword>
<dbReference type="RefSeq" id="WP_103083845.1">
    <property type="nucleotide sequence ID" value="NZ_BSYD01000025.1"/>
</dbReference>
<dbReference type="Gene3D" id="3.40.930.10">
    <property type="entry name" value="Mannitol-specific EII, Chain A"/>
    <property type="match status" value="1"/>
</dbReference>
<gene>
    <name evidence="2" type="ORF">GLW17_04150</name>
</gene>
<accession>A0AB37D4W0</accession>
<dbReference type="PROSITE" id="PS51094">
    <property type="entry name" value="PTS_EIIA_TYPE_2"/>
    <property type="match status" value="1"/>
</dbReference>
<evidence type="ECO:0000313" key="2">
    <source>
        <dbReference type="EMBL" id="QGP76080.1"/>
    </source>
</evidence>
<dbReference type="CDD" id="cd00211">
    <property type="entry name" value="PTS_IIA_fru"/>
    <property type="match status" value="1"/>
</dbReference>
<dbReference type="InterPro" id="IPR051541">
    <property type="entry name" value="PTS_SugarTrans_NitroReg"/>
</dbReference>
<dbReference type="KEGG" id="tey:GLW17_04150"/>
<dbReference type="AlphaFoldDB" id="A0AB37D4W0"/>
<dbReference type="SUPFAM" id="SSF55804">
    <property type="entry name" value="Phoshotransferase/anion transport protein"/>
    <property type="match status" value="1"/>
</dbReference>
<dbReference type="PANTHER" id="PTHR47738:SF3">
    <property type="entry name" value="PHOSPHOTRANSFERASE SYSTEM MANNITOL_FRUCTOSE-SPECIFIC IIA DOMAIN CONTAINING PROTEIN"/>
    <property type="match status" value="1"/>
</dbReference>
<dbReference type="InterPro" id="IPR002178">
    <property type="entry name" value="PTS_EIIA_type-2_dom"/>
</dbReference>
<feature type="domain" description="PTS EIIA type-2" evidence="1">
    <location>
        <begin position="5"/>
        <end position="152"/>
    </location>
</feature>
<dbReference type="Proteomes" id="UP000427886">
    <property type="component" value="Chromosome"/>
</dbReference>
<dbReference type="InterPro" id="IPR016152">
    <property type="entry name" value="PTrfase/Anion_transptr"/>
</dbReference>
<proteinExistence type="predicted"/>
<dbReference type="EMBL" id="CP046246">
    <property type="protein sequence ID" value="QGP76080.1"/>
    <property type="molecule type" value="Genomic_DNA"/>
</dbReference>
<dbReference type="PANTHER" id="PTHR47738">
    <property type="entry name" value="PTS SYSTEM FRUCTOSE-LIKE EIIA COMPONENT-RELATED"/>
    <property type="match status" value="1"/>
</dbReference>
<name>A0AB37D4W0_TETHA</name>
<dbReference type="Pfam" id="PF00359">
    <property type="entry name" value="PTS_EIIA_2"/>
    <property type="match status" value="1"/>
</dbReference>
<sequence>MNYGENFKRELINLNLSVNNQKQFFQVISNDLKEKGYVAQTFEEAIIEREKMYPTGLQLENFAIAIPHTDVVHIQRPFVAVYRLKKAINFYQMGTDDVIVPVKDVLVLGINEPKKQVGLLSNLMQCFSKNEFVKKYKNITTSDSVIELIKNNL</sequence>
<keyword evidence="2" id="KW-0762">Sugar transport</keyword>
<protein>
    <submittedName>
        <fullName evidence="2">PTS sugar transporter subunit IIA</fullName>
    </submittedName>
</protein>
<reference evidence="2 3" key="1">
    <citation type="submission" date="2019-11" db="EMBL/GenBank/DDBJ databases">
        <authorList>
            <person name="Kim E."/>
            <person name="Lee J."/>
            <person name="Jeon K."/>
            <person name="Lee Y."/>
        </authorList>
    </citation>
    <scope>NUCLEOTIDE SEQUENCE [LARGE SCALE GENOMIC DNA]</scope>
    <source>
        <strain evidence="2 3">YJ1</strain>
    </source>
</reference>
<evidence type="ECO:0000313" key="3">
    <source>
        <dbReference type="Proteomes" id="UP000427886"/>
    </source>
</evidence>